<dbReference type="PROSITE" id="PS50885">
    <property type="entry name" value="HAMP"/>
    <property type="match status" value="1"/>
</dbReference>
<dbReference type="SUPFAM" id="SSF47170">
    <property type="entry name" value="Aspartate receptor, ligand-binding domain"/>
    <property type="match status" value="1"/>
</dbReference>
<keyword evidence="4" id="KW-0145">Chemotaxis</keyword>
<keyword evidence="9 11" id="KW-0807">Transducer</keyword>
<evidence type="ECO:0000256" key="3">
    <source>
        <dbReference type="ARBA" id="ARBA00022481"/>
    </source>
</evidence>
<evidence type="ECO:0000256" key="12">
    <source>
        <dbReference type="SAM" id="Phobius"/>
    </source>
</evidence>
<proteinExistence type="inferred from homology"/>
<gene>
    <name evidence="15" type="ORF">EDC26_105241</name>
</gene>
<dbReference type="GO" id="GO:0006935">
    <property type="term" value="P:chemotaxis"/>
    <property type="evidence" value="ECO:0007669"/>
    <property type="project" value="UniProtKB-KW"/>
</dbReference>
<keyword evidence="5" id="KW-0997">Cell inner membrane</keyword>
<evidence type="ECO:0000256" key="9">
    <source>
        <dbReference type="ARBA" id="ARBA00023224"/>
    </source>
</evidence>
<dbReference type="Gene3D" id="1.10.287.950">
    <property type="entry name" value="Methyl-accepting chemotaxis protein"/>
    <property type="match status" value="1"/>
</dbReference>
<dbReference type="InterPro" id="IPR003660">
    <property type="entry name" value="HAMP_dom"/>
</dbReference>
<keyword evidence="16" id="KW-1185">Reference proteome</keyword>
<evidence type="ECO:0000259" key="14">
    <source>
        <dbReference type="PROSITE" id="PS50885"/>
    </source>
</evidence>
<feature type="domain" description="Methyl-accepting transducer" evidence="13">
    <location>
        <begin position="298"/>
        <end position="395"/>
    </location>
</feature>
<evidence type="ECO:0000256" key="10">
    <source>
        <dbReference type="ARBA" id="ARBA00029447"/>
    </source>
</evidence>
<dbReference type="InterPro" id="IPR003122">
    <property type="entry name" value="Tar_rcpt_lig-bd"/>
</dbReference>
<evidence type="ECO:0000313" key="15">
    <source>
        <dbReference type="EMBL" id="TCT08688.1"/>
    </source>
</evidence>
<dbReference type="Proteomes" id="UP000295525">
    <property type="component" value="Unassembled WGS sequence"/>
</dbReference>
<dbReference type="AlphaFoldDB" id="A0A4V2UYT8"/>
<dbReference type="InterPro" id="IPR004089">
    <property type="entry name" value="MCPsignal_dom"/>
</dbReference>
<dbReference type="InterPro" id="IPR004090">
    <property type="entry name" value="Chemotax_Me-accpt_rcpt"/>
</dbReference>
<evidence type="ECO:0000256" key="6">
    <source>
        <dbReference type="ARBA" id="ARBA00022692"/>
    </source>
</evidence>
<dbReference type="RefSeq" id="WP_132581886.1">
    <property type="nucleotide sequence ID" value="NZ_SMAJ01000005.1"/>
</dbReference>
<comment type="similarity">
    <text evidence="10">Belongs to the methyl-accepting chemotaxis (MCP) protein family.</text>
</comment>
<feature type="transmembrane region" description="Helical" evidence="12">
    <location>
        <begin position="213"/>
        <end position="239"/>
    </location>
</feature>
<reference evidence="15 16" key="1">
    <citation type="submission" date="2019-03" db="EMBL/GenBank/DDBJ databases">
        <title>Genomic Encyclopedia of Type Strains, Phase IV (KMG-IV): sequencing the most valuable type-strain genomes for metagenomic binning, comparative biology and taxonomic classification.</title>
        <authorList>
            <person name="Goeker M."/>
        </authorList>
    </citation>
    <scope>NUCLEOTIDE SEQUENCE [LARGE SCALE GENOMIC DNA]</scope>
    <source>
        <strain evidence="15 16">DSM 24591</strain>
    </source>
</reference>
<keyword evidence="3" id="KW-0488">Methylation</keyword>
<evidence type="ECO:0000313" key="16">
    <source>
        <dbReference type="Proteomes" id="UP000295525"/>
    </source>
</evidence>
<organism evidence="15 16">
    <name type="scientific">Paralcaligenes ureilyticus</name>
    <dbReference type="NCBI Taxonomy" id="627131"/>
    <lineage>
        <taxon>Bacteria</taxon>
        <taxon>Pseudomonadati</taxon>
        <taxon>Pseudomonadota</taxon>
        <taxon>Betaproteobacteria</taxon>
        <taxon>Burkholderiales</taxon>
        <taxon>Alcaligenaceae</taxon>
        <taxon>Paralcaligenes</taxon>
    </lineage>
</organism>
<keyword evidence="7 12" id="KW-1133">Transmembrane helix</keyword>
<evidence type="ECO:0000256" key="4">
    <source>
        <dbReference type="ARBA" id="ARBA00022500"/>
    </source>
</evidence>
<sequence length="395" mass="43051">MRGKLKLPQLKVRTSLILVLVFFLFMLVTGAAVGVYSLRANNQSLTRVVQMQRAHAVIGEAVDHYKNVQSLLGQVLASYIVSKDKQKTADAPAAADADGSASPLGSNASGYINEARKELVRSQVAFKNFQGLTKGMDDTDGWYRRTSDAYLDLTKNGVKPLIDLLEKGKLGDYETFLSSTASYMGDNLKLALNNLNMYQQDTIDGTYEREVQVFVWVIRAVALAMVVAILIALLAYVFLGRMVLRPLRLAGGHFDRIAGGDLTERIEVKTRNEIGVLYESLKRMQESLTRTVTAVRTGVEEITLGSREIFMGNTDLSSRTEQQAASLQQTAASMEELASTVRQNTEHAQQADTLAQGASEVAQRGGRAVSEVAGTMEEISTSSSKIAEIVGVIDG</sequence>
<dbReference type="GO" id="GO:0004888">
    <property type="term" value="F:transmembrane signaling receptor activity"/>
    <property type="evidence" value="ECO:0007669"/>
    <property type="project" value="InterPro"/>
</dbReference>
<dbReference type="CDD" id="cd06225">
    <property type="entry name" value="HAMP"/>
    <property type="match status" value="1"/>
</dbReference>
<dbReference type="PROSITE" id="PS50111">
    <property type="entry name" value="CHEMOTAXIS_TRANSDUC_2"/>
    <property type="match status" value="1"/>
</dbReference>
<evidence type="ECO:0000256" key="11">
    <source>
        <dbReference type="PROSITE-ProRule" id="PRU00284"/>
    </source>
</evidence>
<protein>
    <submittedName>
        <fullName evidence="15">HAMP domain-containing protein</fullName>
    </submittedName>
</protein>
<feature type="non-terminal residue" evidence="15">
    <location>
        <position position="395"/>
    </location>
</feature>
<dbReference type="GO" id="GO:0007165">
    <property type="term" value="P:signal transduction"/>
    <property type="evidence" value="ECO:0007669"/>
    <property type="project" value="UniProtKB-KW"/>
</dbReference>
<comment type="subcellular location">
    <subcellularLocation>
        <location evidence="1">Cell inner membrane</location>
        <topology evidence="1">Multi-pass membrane protein</topology>
    </subcellularLocation>
</comment>
<keyword evidence="6 12" id="KW-0812">Transmembrane</keyword>
<accession>A0A4V2UYT8</accession>
<dbReference type="PANTHER" id="PTHR43531:SF14">
    <property type="entry name" value="METHYL-ACCEPTING CHEMOTAXIS PROTEIN I-RELATED"/>
    <property type="match status" value="1"/>
</dbReference>
<dbReference type="InterPro" id="IPR051310">
    <property type="entry name" value="MCP_chemotaxis"/>
</dbReference>
<dbReference type="EMBL" id="SMAJ01000005">
    <property type="protein sequence ID" value="TCT08688.1"/>
    <property type="molecule type" value="Genomic_DNA"/>
</dbReference>
<dbReference type="Pfam" id="PF00672">
    <property type="entry name" value="HAMP"/>
    <property type="match status" value="1"/>
</dbReference>
<dbReference type="SMART" id="SM00304">
    <property type="entry name" value="HAMP"/>
    <property type="match status" value="1"/>
</dbReference>
<dbReference type="PRINTS" id="PR00260">
    <property type="entry name" value="CHEMTRNSDUCR"/>
</dbReference>
<keyword evidence="2" id="KW-1003">Cell membrane</keyword>
<evidence type="ECO:0000256" key="1">
    <source>
        <dbReference type="ARBA" id="ARBA00004429"/>
    </source>
</evidence>
<dbReference type="OrthoDB" id="9806477at2"/>
<dbReference type="SUPFAM" id="SSF58104">
    <property type="entry name" value="Methyl-accepting chemotaxis protein (MCP) signaling domain"/>
    <property type="match status" value="1"/>
</dbReference>
<evidence type="ECO:0000256" key="7">
    <source>
        <dbReference type="ARBA" id="ARBA00022989"/>
    </source>
</evidence>
<dbReference type="InterPro" id="IPR035440">
    <property type="entry name" value="4HB_MCP_dom_sf"/>
</dbReference>
<comment type="caution">
    <text evidence="15">The sequence shown here is derived from an EMBL/GenBank/DDBJ whole genome shotgun (WGS) entry which is preliminary data.</text>
</comment>
<evidence type="ECO:0000259" key="13">
    <source>
        <dbReference type="PROSITE" id="PS50111"/>
    </source>
</evidence>
<evidence type="ECO:0000256" key="5">
    <source>
        <dbReference type="ARBA" id="ARBA00022519"/>
    </source>
</evidence>
<evidence type="ECO:0000256" key="2">
    <source>
        <dbReference type="ARBA" id="ARBA00022475"/>
    </source>
</evidence>
<dbReference type="GO" id="GO:0005886">
    <property type="term" value="C:plasma membrane"/>
    <property type="evidence" value="ECO:0007669"/>
    <property type="project" value="UniProtKB-SubCell"/>
</dbReference>
<name>A0A4V2UYT8_9BURK</name>
<feature type="domain" description="HAMP" evidence="14">
    <location>
        <begin position="241"/>
        <end position="293"/>
    </location>
</feature>
<dbReference type="Gene3D" id="1.20.120.30">
    <property type="entry name" value="Aspartate receptor, ligand-binding domain"/>
    <property type="match status" value="1"/>
</dbReference>
<keyword evidence="8 12" id="KW-0472">Membrane</keyword>
<dbReference type="Pfam" id="PF02203">
    <property type="entry name" value="TarH"/>
    <property type="match status" value="1"/>
</dbReference>
<dbReference type="PANTHER" id="PTHR43531">
    <property type="entry name" value="PROTEIN ICFG"/>
    <property type="match status" value="1"/>
</dbReference>
<evidence type="ECO:0000256" key="8">
    <source>
        <dbReference type="ARBA" id="ARBA00023136"/>
    </source>
</evidence>